<dbReference type="InterPro" id="IPR029464">
    <property type="entry name" value="HSDR_N"/>
</dbReference>
<evidence type="ECO:0000313" key="2">
    <source>
        <dbReference type="EMBL" id="UWN56621.1"/>
    </source>
</evidence>
<dbReference type="Proteomes" id="UP001059295">
    <property type="component" value="Chromosome"/>
</dbReference>
<evidence type="ECO:0000313" key="3">
    <source>
        <dbReference type="Proteomes" id="UP001059295"/>
    </source>
</evidence>
<dbReference type="Pfam" id="PF13588">
    <property type="entry name" value="HSDR_N_2"/>
    <property type="match status" value="1"/>
</dbReference>
<organism evidence="2 3">
    <name type="scientific">Alistipes ihumii AP11</name>
    <dbReference type="NCBI Taxonomy" id="1211813"/>
    <lineage>
        <taxon>Bacteria</taxon>
        <taxon>Pseudomonadati</taxon>
        <taxon>Bacteroidota</taxon>
        <taxon>Bacteroidia</taxon>
        <taxon>Bacteroidales</taxon>
        <taxon>Rikenellaceae</taxon>
        <taxon>Alistipes</taxon>
    </lineage>
</organism>
<gene>
    <name evidence="2" type="ORF">NQ491_08145</name>
</gene>
<dbReference type="RefSeq" id="WP_232423212.1">
    <property type="nucleotide sequence ID" value="NZ_CAPH01000018.1"/>
</dbReference>
<proteinExistence type="predicted"/>
<dbReference type="EMBL" id="CP102294">
    <property type="protein sequence ID" value="UWN56621.1"/>
    <property type="molecule type" value="Genomic_DNA"/>
</dbReference>
<protein>
    <submittedName>
        <fullName evidence="2">Type I restriction enzyme HsdR N-terminal domain-containing protein</fullName>
    </submittedName>
</protein>
<sequence length="140" mass="15429">MRLTENPPKIWDAVRRRWLVLTPEEWVRQHLIRLLVERGGVPPGNVSQEYPVALSGTAQRADVVVTGRDGRPCLLAECKAPDVPLGREVFAQAVRYNSVVAAPYVLITNGLLHCCSSLDRSTGRYAVVEGLPDLSPFLGI</sequence>
<evidence type="ECO:0000259" key="1">
    <source>
        <dbReference type="Pfam" id="PF13588"/>
    </source>
</evidence>
<reference evidence="2" key="1">
    <citation type="journal article" date="2022" name="Cell">
        <title>Design, construction, and in vivo augmentation of a complex gut microbiome.</title>
        <authorList>
            <person name="Cheng A.G."/>
            <person name="Ho P.Y."/>
            <person name="Aranda-Diaz A."/>
            <person name="Jain S."/>
            <person name="Yu F.B."/>
            <person name="Meng X."/>
            <person name="Wang M."/>
            <person name="Iakiviak M."/>
            <person name="Nagashima K."/>
            <person name="Zhao A."/>
            <person name="Murugkar P."/>
            <person name="Patil A."/>
            <person name="Atabakhsh K."/>
            <person name="Weakley A."/>
            <person name="Yan J."/>
            <person name="Brumbaugh A.R."/>
            <person name="Higginbottom S."/>
            <person name="Dimas A."/>
            <person name="Shiver A.L."/>
            <person name="Deutschbauer A."/>
            <person name="Neff N."/>
            <person name="Sonnenburg J.L."/>
            <person name="Huang K.C."/>
            <person name="Fischbach M.A."/>
        </authorList>
    </citation>
    <scope>NUCLEOTIDE SEQUENCE</scope>
    <source>
        <strain evidence="2">AP11</strain>
    </source>
</reference>
<name>A0ABY5UX93_9BACT</name>
<dbReference type="GeneID" id="82891697"/>
<feature type="domain" description="Type I restriction enzyme R protein N-terminal" evidence="1">
    <location>
        <begin position="23"/>
        <end position="132"/>
    </location>
</feature>
<accession>A0ABY5UX93</accession>
<keyword evidence="3" id="KW-1185">Reference proteome</keyword>